<organism evidence="2 4">
    <name type="scientific">Arsenophonus nasoniae</name>
    <name type="common">son-killer infecting Nasonia vitripennis</name>
    <dbReference type="NCBI Taxonomy" id="638"/>
    <lineage>
        <taxon>Bacteria</taxon>
        <taxon>Pseudomonadati</taxon>
        <taxon>Pseudomonadota</taxon>
        <taxon>Gammaproteobacteria</taxon>
        <taxon>Enterobacterales</taxon>
        <taxon>Morganellaceae</taxon>
        <taxon>Arsenophonus</taxon>
    </lineage>
</organism>
<name>A0A4P7L2N2_9GAMM</name>
<dbReference type="EMBL" id="CP123527">
    <property type="protein sequence ID" value="WGM08460.1"/>
    <property type="molecule type" value="Genomic_DNA"/>
</dbReference>
<feature type="transmembrane region" description="Helical" evidence="1">
    <location>
        <begin position="313"/>
        <end position="335"/>
    </location>
</feature>
<accession>A0A4P7L2N2</accession>
<evidence type="ECO:0000313" key="3">
    <source>
        <dbReference type="EMBL" id="WGM08460.1"/>
    </source>
</evidence>
<keyword evidence="5" id="KW-1185">Reference proteome</keyword>
<protein>
    <recommendedName>
        <fullName evidence="6">Phage tail tape measure protein</fullName>
    </recommendedName>
</protein>
<feature type="transmembrane region" description="Helical" evidence="1">
    <location>
        <begin position="347"/>
        <end position="369"/>
    </location>
</feature>
<reference evidence="2 4" key="1">
    <citation type="submission" date="2019-03" db="EMBL/GenBank/DDBJ databases">
        <title>Long-read sequencing reveals hyperdense prophage content in a complex bacterial symbiont genome.</title>
        <authorList>
            <person name="Frost C.L."/>
            <person name="Siozios S."/>
            <person name="Nadal-Jimenez P."/>
            <person name="Brockhurst M.A."/>
            <person name="King K.C."/>
            <person name="Darby A.C."/>
            <person name="Hurst G.D.D."/>
        </authorList>
    </citation>
    <scope>NUCLEOTIDE SEQUENCE [LARGE SCALE GENOMIC DNA]</scope>
    <source>
        <strain evidence="2 4">FIN</strain>
        <plasmid evidence="4">parsfin11</plasmid>
        <plasmid evidence="2">pArsFIN11</plasmid>
    </source>
</reference>
<evidence type="ECO:0000313" key="2">
    <source>
        <dbReference type="EMBL" id="QBY46841.1"/>
    </source>
</evidence>
<keyword evidence="2" id="KW-0614">Plasmid</keyword>
<geneLocation type="plasmid" evidence="4">
    <name>parsfin11</name>
</geneLocation>
<geneLocation type="plasmid" evidence="3 5">
    <name>paNv_CAN4</name>
</geneLocation>
<keyword evidence="1" id="KW-1133">Transmembrane helix</keyword>
<dbReference type="KEGG" id="ans:ArsFIN_54520"/>
<sequence>MSEEKLSLDIGVNANAGVIDTLISALNELSRQLGGVTGKFTTVTAKVDHLGNESANTAKDVHKASDSVDDLGKKAKKTKSKLGKLGEKLSEFKGIITGAFTLTAIMSAGEQINSFNKAVRQTGIDAKSFQVLREGAQTVGVSFDELSDGVKEFQRAINSDGDTASQVFKKLGIAFKDSNGKIRDTSVLLRETGSALNNIQDKGARTALAEQVGLSYEMVDAIGKTREEWTALEKKVAEGRALTQDDLEQSEIFRRTFASVLLQLQQISEKVFATLAPIFNFVLKGLQPVIGFIARFVGAFAKLITFLNKTTDGFWLLVPAGLALVKVFPLITAGIKAIGAAILANPVFFGVTVLIIGIIAALEDLYVWLNGGKSVIGEFLEGWGIFPDDVRKMIATVIGYFSAMWDKIIKDFTDLSNFLTAFFSDDWDTVIAMLKQAFVQFFDDLIAIFTPLDNWFIEKFTEVTTWFKKTFDDAYDAVTQFFIQMWEDIKAPFVAAWDWIKGIFTSGTAETTEEMTASLQTVAEILETIFTTPLEIVKALFSGNFGDIGNIISDKFKKVADGVKKIFSSTWNAIKSIFSDSDKELDKATKNVEFANDRLQQASQTINHISTNSQKVISNSASQTNNINVNVAGSNRAIGQQIGREVNNHIPILSQDQLVRGGAF</sequence>
<keyword evidence="1" id="KW-0472">Membrane</keyword>
<evidence type="ECO:0008006" key="6">
    <source>
        <dbReference type="Google" id="ProtNLM"/>
    </source>
</evidence>
<geneLocation type="plasmid" evidence="2">
    <name>pArsFIN11</name>
</geneLocation>
<keyword evidence="1" id="KW-0812">Transmembrane</keyword>
<dbReference type="RefSeq" id="WP_135679119.1">
    <property type="nucleotide sequence ID" value="NZ_CP038623.1"/>
</dbReference>
<dbReference type="AlphaFoldDB" id="A0A4P7L2N2"/>
<evidence type="ECO:0000313" key="4">
    <source>
        <dbReference type="Proteomes" id="UP000295134"/>
    </source>
</evidence>
<dbReference type="Proteomes" id="UP000295134">
    <property type="component" value="Plasmid pArsFIN11"/>
</dbReference>
<dbReference type="EMBL" id="CP038623">
    <property type="protein sequence ID" value="QBY46841.1"/>
    <property type="molecule type" value="Genomic_DNA"/>
</dbReference>
<gene>
    <name evidence="2" type="ORF">ArsFIN_54520</name>
    <name evidence="3" type="ORF">QE258_24465</name>
</gene>
<dbReference type="GeneID" id="39751767"/>
<dbReference type="Proteomes" id="UP001177592">
    <property type="component" value="Plasmid paNv_CAN4"/>
</dbReference>
<proteinExistence type="predicted"/>
<evidence type="ECO:0000256" key="1">
    <source>
        <dbReference type="SAM" id="Phobius"/>
    </source>
</evidence>
<evidence type="ECO:0000313" key="5">
    <source>
        <dbReference type="Proteomes" id="UP001177592"/>
    </source>
</evidence>
<reference evidence="3" key="2">
    <citation type="submission" date="2023-04" db="EMBL/GenBank/DDBJ databases">
        <title>Genome dynamics across the evolutionary transition to endosymbiosis.</title>
        <authorList>
            <person name="Siozios S."/>
            <person name="Nadal-Jimenez P."/>
            <person name="Azagi T."/>
            <person name="Sprong H."/>
            <person name="Frost C.L."/>
            <person name="Parratt S.R."/>
            <person name="Taylor G."/>
            <person name="Brettell L."/>
            <person name="Lew K.C."/>
            <person name="Croft L."/>
            <person name="King K.C."/>
            <person name="Brockhurst M.A."/>
            <person name="Hypsa V."/>
            <person name="Novakova E."/>
            <person name="Darby A.C."/>
            <person name="Hurst G.D.D."/>
        </authorList>
    </citation>
    <scope>NUCLEOTIDE SEQUENCE</scope>
    <source>
        <strain evidence="3">ANv_CAN</strain>
        <plasmid evidence="3">paNv_CAN4</plasmid>
    </source>
</reference>